<dbReference type="EMBL" id="VXIS01000080">
    <property type="protein sequence ID" value="KAA8907356.1"/>
    <property type="molecule type" value="Genomic_DNA"/>
</dbReference>
<feature type="region of interest" description="Disordered" evidence="7">
    <location>
        <begin position="225"/>
        <end position="259"/>
    </location>
</feature>
<dbReference type="SUPFAM" id="SSF57701">
    <property type="entry name" value="Zn2/Cys6 DNA-binding domain"/>
    <property type="match status" value="1"/>
</dbReference>
<keyword evidence="6" id="KW-0539">Nucleus</keyword>
<dbReference type="Gene3D" id="4.10.240.10">
    <property type="entry name" value="Zn(2)-C6 fungal-type DNA-binding domain"/>
    <property type="match status" value="1"/>
</dbReference>
<evidence type="ECO:0000259" key="8">
    <source>
        <dbReference type="PROSITE" id="PS50048"/>
    </source>
</evidence>
<dbReference type="GO" id="GO:0000978">
    <property type="term" value="F:RNA polymerase II cis-regulatory region sequence-specific DNA binding"/>
    <property type="evidence" value="ECO:0007669"/>
    <property type="project" value="TreeGrafter"/>
</dbReference>
<evidence type="ECO:0000256" key="4">
    <source>
        <dbReference type="ARBA" id="ARBA00023125"/>
    </source>
</evidence>
<dbReference type="InterPro" id="IPR001138">
    <property type="entry name" value="Zn2Cys6_DnaBD"/>
</dbReference>
<dbReference type="Proteomes" id="UP000326924">
    <property type="component" value="Unassembled WGS sequence"/>
</dbReference>
<dbReference type="PANTHER" id="PTHR31944">
    <property type="entry name" value="HEME-RESPONSIVE ZINC FINGER TRANSCRIPTION FACTOR HAP1"/>
    <property type="match status" value="1"/>
</dbReference>
<dbReference type="AlphaFoldDB" id="A0A5J5EZB3"/>
<dbReference type="InterPro" id="IPR007219">
    <property type="entry name" value="XnlR_reg_dom"/>
</dbReference>
<evidence type="ECO:0000256" key="7">
    <source>
        <dbReference type="SAM" id="MobiDB-lite"/>
    </source>
</evidence>
<sequence length="850" mass="97099">MSPSDDSESHDGQNSPPTPPPARKPSTSPSTLETASTPQQQQPQHSHSIGTGSGQKRRRFPVSCYECRRRKLKCDREQPCQRCRSSRRDCIYANEGPAAKAPKLGDSPNLAPSTSRYGGSGFEGLQAARHRYPHINSGLPELNNISPAPHVFERYDRYEPVTQRFPPVSAENTVEPRPLQPAQTHAQQLPQIQYVSPGTQQDVLRNVVSRMSATEQHQVPISRLLSAPGEPCPRSNSTDDRRHTSCPMKSKGGPRQDLPFVRGKNAKIRYFGKSHLSSILTQFDDLRCFIKEATPLNPAFPQFGKDIKSWKERIVEQLESEEYSCQPNLTLLGHVPASSEEVDELVRIYMKMFEATHRIFHIPSFWQEYREFWRDKSKASVDFVAQLLLVMASASLFRQNLPPDSVPTEETVARRQAAVRWIHAVEIWLCHWHKRDLTLIRIHCLLIIAKRVNCMDVWASAGLVVRLAMTMGLHRDPDKLPNVSVFHAEMRRRLWATILELDLQASMERGMPIREGNYYDTRPPLNINDWDVMESTEVAPVARPENWTETSFQVAMLKSLPVRLEVARLVNSLESEQPYEEILRLDKELVQCLQDIPHNLKIETTSKVHIDAGLSLPKQLLDLHIRRFLLLLHSPYAAQSAKDPRYNYSRHVCLENSTIMLSHYREFSDFTDLRALCLKDEHVHAALSICLETYISKPNAGLALSKDMWQLFRDSSLALVETTLQMLERRVALLGEKGFKEIFFLTMILAYVKAKESPELSERYMRQAADRIARVYQSFPLRGLVSSRVSPFYSGRDREQKAQHPTLSPDGRTEAVVDFVLPEFDGVDFANDDNDFGFMALWDADFQPWS</sequence>
<keyword evidence="5" id="KW-0804">Transcription</keyword>
<dbReference type="InterPro" id="IPR036864">
    <property type="entry name" value="Zn2-C6_fun-type_DNA-bd_sf"/>
</dbReference>
<dbReference type="GO" id="GO:0006351">
    <property type="term" value="P:DNA-templated transcription"/>
    <property type="evidence" value="ECO:0007669"/>
    <property type="project" value="InterPro"/>
</dbReference>
<feature type="region of interest" description="Disordered" evidence="7">
    <location>
        <begin position="1"/>
        <end position="58"/>
    </location>
</feature>
<protein>
    <recommendedName>
        <fullName evidence="8">Zn(2)-C6 fungal-type domain-containing protein</fullName>
    </recommendedName>
</protein>
<dbReference type="PROSITE" id="PS00463">
    <property type="entry name" value="ZN2_CY6_FUNGAL_1"/>
    <property type="match status" value="1"/>
</dbReference>
<dbReference type="Pfam" id="PF04082">
    <property type="entry name" value="Fungal_trans"/>
    <property type="match status" value="1"/>
</dbReference>
<reference evidence="9 10" key="1">
    <citation type="submission" date="2019-09" db="EMBL/GenBank/DDBJ databases">
        <title>Draft genome of the ectomycorrhizal ascomycete Sphaerosporella brunnea.</title>
        <authorList>
            <consortium name="DOE Joint Genome Institute"/>
            <person name="Benucci G.M."/>
            <person name="Marozzi G."/>
            <person name="Antonielli L."/>
            <person name="Sanchez S."/>
            <person name="Marco P."/>
            <person name="Wang X."/>
            <person name="Falini L.B."/>
            <person name="Barry K."/>
            <person name="Haridas S."/>
            <person name="Lipzen A."/>
            <person name="Labutti K."/>
            <person name="Grigoriev I.V."/>
            <person name="Murat C."/>
            <person name="Martin F."/>
            <person name="Albertini E."/>
            <person name="Donnini D."/>
            <person name="Bonito G."/>
        </authorList>
    </citation>
    <scope>NUCLEOTIDE SEQUENCE [LARGE SCALE GENOMIC DNA]</scope>
    <source>
        <strain evidence="9 10">Sb_GMNB300</strain>
    </source>
</reference>
<gene>
    <name evidence="9" type="ORF">FN846DRAFT_906677</name>
</gene>
<keyword evidence="3" id="KW-0805">Transcription regulation</keyword>
<keyword evidence="4" id="KW-0238">DNA-binding</keyword>
<dbReference type="CDD" id="cd12148">
    <property type="entry name" value="fungal_TF_MHR"/>
    <property type="match status" value="1"/>
</dbReference>
<evidence type="ECO:0000256" key="3">
    <source>
        <dbReference type="ARBA" id="ARBA00023015"/>
    </source>
</evidence>
<accession>A0A5J5EZB3</accession>
<dbReference type="SMART" id="SM00906">
    <property type="entry name" value="Fungal_trans"/>
    <property type="match status" value="1"/>
</dbReference>
<dbReference type="GO" id="GO:0005634">
    <property type="term" value="C:nucleus"/>
    <property type="evidence" value="ECO:0007669"/>
    <property type="project" value="TreeGrafter"/>
</dbReference>
<evidence type="ECO:0000256" key="6">
    <source>
        <dbReference type="ARBA" id="ARBA00023242"/>
    </source>
</evidence>
<feature type="domain" description="Zn(2)-C6 fungal-type" evidence="8">
    <location>
        <begin position="63"/>
        <end position="92"/>
    </location>
</feature>
<keyword evidence="10" id="KW-1185">Reference proteome</keyword>
<comment type="caution">
    <text evidence="9">The sequence shown here is derived from an EMBL/GenBank/DDBJ whole genome shotgun (WGS) entry which is preliminary data.</text>
</comment>
<dbReference type="PANTHER" id="PTHR31944:SF131">
    <property type="entry name" value="HEME-RESPONSIVE ZINC FINGER TRANSCRIPTION FACTOR HAP1"/>
    <property type="match status" value="1"/>
</dbReference>
<dbReference type="PROSITE" id="PS50048">
    <property type="entry name" value="ZN2_CY6_FUNGAL_2"/>
    <property type="match status" value="1"/>
</dbReference>
<keyword evidence="2" id="KW-0862">Zinc</keyword>
<dbReference type="InterPro" id="IPR051430">
    <property type="entry name" value="Fungal_TF_Env_Response"/>
</dbReference>
<evidence type="ECO:0000313" key="10">
    <source>
        <dbReference type="Proteomes" id="UP000326924"/>
    </source>
</evidence>
<evidence type="ECO:0000256" key="1">
    <source>
        <dbReference type="ARBA" id="ARBA00022723"/>
    </source>
</evidence>
<evidence type="ECO:0000313" key="9">
    <source>
        <dbReference type="EMBL" id="KAA8907356.1"/>
    </source>
</evidence>
<dbReference type="OrthoDB" id="4337792at2759"/>
<dbReference type="InParanoid" id="A0A5J5EZB3"/>
<dbReference type="Pfam" id="PF00172">
    <property type="entry name" value="Zn_clus"/>
    <property type="match status" value="1"/>
</dbReference>
<evidence type="ECO:0000256" key="2">
    <source>
        <dbReference type="ARBA" id="ARBA00022833"/>
    </source>
</evidence>
<dbReference type="SMART" id="SM00066">
    <property type="entry name" value="GAL4"/>
    <property type="match status" value="1"/>
</dbReference>
<proteinExistence type="predicted"/>
<dbReference type="GO" id="GO:0001228">
    <property type="term" value="F:DNA-binding transcription activator activity, RNA polymerase II-specific"/>
    <property type="evidence" value="ECO:0007669"/>
    <property type="project" value="TreeGrafter"/>
</dbReference>
<dbReference type="CDD" id="cd00067">
    <property type="entry name" value="GAL4"/>
    <property type="match status" value="1"/>
</dbReference>
<evidence type="ECO:0000256" key="5">
    <source>
        <dbReference type="ARBA" id="ARBA00023163"/>
    </source>
</evidence>
<dbReference type="GO" id="GO:0008270">
    <property type="term" value="F:zinc ion binding"/>
    <property type="evidence" value="ECO:0007669"/>
    <property type="project" value="InterPro"/>
</dbReference>
<feature type="compositionally biased region" description="Low complexity" evidence="7">
    <location>
        <begin position="38"/>
        <end position="48"/>
    </location>
</feature>
<name>A0A5J5EZB3_9PEZI</name>
<organism evidence="9 10">
    <name type="scientific">Sphaerosporella brunnea</name>
    <dbReference type="NCBI Taxonomy" id="1250544"/>
    <lineage>
        <taxon>Eukaryota</taxon>
        <taxon>Fungi</taxon>
        <taxon>Dikarya</taxon>
        <taxon>Ascomycota</taxon>
        <taxon>Pezizomycotina</taxon>
        <taxon>Pezizomycetes</taxon>
        <taxon>Pezizales</taxon>
        <taxon>Pyronemataceae</taxon>
        <taxon>Sphaerosporella</taxon>
    </lineage>
</organism>
<keyword evidence="1" id="KW-0479">Metal-binding</keyword>